<keyword evidence="3" id="KW-0145">Chemotaxis</keyword>
<dbReference type="PROSITE" id="PS50111">
    <property type="entry name" value="CHEMOTAXIS_TRANSDUC_2"/>
    <property type="match status" value="1"/>
</dbReference>
<evidence type="ECO:0000256" key="4">
    <source>
        <dbReference type="ARBA" id="ARBA00022692"/>
    </source>
</evidence>
<dbReference type="SMART" id="SM00283">
    <property type="entry name" value="MA"/>
    <property type="match status" value="1"/>
</dbReference>
<dbReference type="InterPro" id="IPR029151">
    <property type="entry name" value="Sensor-like_sf"/>
</dbReference>
<protein>
    <submittedName>
        <fullName evidence="13">Methyl-accepting chemotaxis protein</fullName>
    </submittedName>
</protein>
<dbReference type="Gene3D" id="1.10.287.950">
    <property type="entry name" value="Methyl-accepting chemotaxis protein"/>
    <property type="match status" value="1"/>
</dbReference>
<evidence type="ECO:0000256" key="5">
    <source>
        <dbReference type="ARBA" id="ARBA00022989"/>
    </source>
</evidence>
<evidence type="ECO:0000256" key="2">
    <source>
        <dbReference type="ARBA" id="ARBA00022475"/>
    </source>
</evidence>
<dbReference type="GO" id="GO:0006935">
    <property type="term" value="P:chemotaxis"/>
    <property type="evidence" value="ECO:0007669"/>
    <property type="project" value="UniProtKB-KW"/>
</dbReference>
<evidence type="ECO:0000256" key="1">
    <source>
        <dbReference type="ARBA" id="ARBA00004651"/>
    </source>
</evidence>
<feature type="transmembrane region" description="Helical" evidence="10">
    <location>
        <begin position="213"/>
        <end position="236"/>
    </location>
</feature>
<evidence type="ECO:0000313" key="13">
    <source>
        <dbReference type="EMBL" id="SHN36052.1"/>
    </source>
</evidence>
<dbReference type="OrthoDB" id="9760371at2"/>
<dbReference type="Gene3D" id="6.10.340.10">
    <property type="match status" value="1"/>
</dbReference>
<evidence type="ECO:0000256" key="10">
    <source>
        <dbReference type="SAM" id="Phobius"/>
    </source>
</evidence>
<evidence type="ECO:0000313" key="14">
    <source>
        <dbReference type="Proteomes" id="UP000184184"/>
    </source>
</evidence>
<gene>
    <name evidence="13" type="ORF">SAMN05216179_3676</name>
</gene>
<dbReference type="SUPFAM" id="SSF103190">
    <property type="entry name" value="Sensory domain-like"/>
    <property type="match status" value="1"/>
</dbReference>
<dbReference type="Pfam" id="PF02743">
    <property type="entry name" value="dCache_1"/>
    <property type="match status" value="1"/>
</dbReference>
<evidence type="ECO:0000256" key="7">
    <source>
        <dbReference type="ARBA" id="ARBA00023224"/>
    </source>
</evidence>
<dbReference type="CDD" id="cd18773">
    <property type="entry name" value="PDC1_HK_sensor"/>
    <property type="match status" value="1"/>
</dbReference>
<dbReference type="Proteomes" id="UP000184184">
    <property type="component" value="Unassembled WGS sequence"/>
</dbReference>
<dbReference type="EMBL" id="FRCZ01000010">
    <property type="protein sequence ID" value="SHN36052.1"/>
    <property type="molecule type" value="Genomic_DNA"/>
</dbReference>
<dbReference type="Gene3D" id="3.30.450.20">
    <property type="entry name" value="PAS domain"/>
    <property type="match status" value="1"/>
</dbReference>
<dbReference type="GO" id="GO:0005886">
    <property type="term" value="C:plasma membrane"/>
    <property type="evidence" value="ECO:0007669"/>
    <property type="project" value="UniProtKB-SubCell"/>
</dbReference>
<dbReference type="Pfam" id="PF00015">
    <property type="entry name" value="MCPsignal"/>
    <property type="match status" value="1"/>
</dbReference>
<feature type="domain" description="HAMP" evidence="12">
    <location>
        <begin position="237"/>
        <end position="290"/>
    </location>
</feature>
<proteinExistence type="inferred from homology"/>
<organism evidence="13 14">
    <name type="scientific">Gracilibacillus kekensis</name>
    <dbReference type="NCBI Taxonomy" id="1027249"/>
    <lineage>
        <taxon>Bacteria</taxon>
        <taxon>Bacillati</taxon>
        <taxon>Bacillota</taxon>
        <taxon>Bacilli</taxon>
        <taxon>Bacillales</taxon>
        <taxon>Bacillaceae</taxon>
        <taxon>Gracilibacillus</taxon>
    </lineage>
</organism>
<dbReference type="Pfam" id="PF00672">
    <property type="entry name" value="HAMP"/>
    <property type="match status" value="1"/>
</dbReference>
<feature type="transmembrane region" description="Helical" evidence="10">
    <location>
        <begin position="12"/>
        <end position="31"/>
    </location>
</feature>
<evidence type="ECO:0000256" key="8">
    <source>
        <dbReference type="ARBA" id="ARBA00029447"/>
    </source>
</evidence>
<evidence type="ECO:0000259" key="12">
    <source>
        <dbReference type="PROSITE" id="PS50885"/>
    </source>
</evidence>
<dbReference type="STRING" id="1027249.SAMN05216179_3676"/>
<evidence type="ECO:0000256" key="3">
    <source>
        <dbReference type="ARBA" id="ARBA00022500"/>
    </source>
</evidence>
<evidence type="ECO:0000259" key="11">
    <source>
        <dbReference type="PROSITE" id="PS50111"/>
    </source>
</evidence>
<dbReference type="RefSeq" id="WP_073203261.1">
    <property type="nucleotide sequence ID" value="NZ_FRCZ01000010.1"/>
</dbReference>
<dbReference type="GO" id="GO:0007165">
    <property type="term" value="P:signal transduction"/>
    <property type="evidence" value="ECO:0007669"/>
    <property type="project" value="UniProtKB-KW"/>
</dbReference>
<keyword evidence="4 10" id="KW-0812">Transmembrane</keyword>
<evidence type="ECO:0000256" key="6">
    <source>
        <dbReference type="ARBA" id="ARBA00023136"/>
    </source>
</evidence>
<dbReference type="PANTHER" id="PTHR32089">
    <property type="entry name" value="METHYL-ACCEPTING CHEMOTAXIS PROTEIN MCPB"/>
    <property type="match status" value="1"/>
</dbReference>
<reference evidence="13 14" key="1">
    <citation type="submission" date="2016-11" db="EMBL/GenBank/DDBJ databases">
        <authorList>
            <person name="Jaros S."/>
            <person name="Januszkiewicz K."/>
            <person name="Wedrychowicz H."/>
        </authorList>
    </citation>
    <scope>NUCLEOTIDE SEQUENCE [LARGE SCALE GENOMIC DNA]</scope>
    <source>
        <strain evidence="13 14">CGMCC 1.10681</strain>
    </source>
</reference>
<feature type="domain" description="Methyl-accepting transducer" evidence="11">
    <location>
        <begin position="309"/>
        <end position="566"/>
    </location>
</feature>
<evidence type="ECO:0000256" key="9">
    <source>
        <dbReference type="PROSITE-ProRule" id="PRU00284"/>
    </source>
</evidence>
<dbReference type="SUPFAM" id="SSF58104">
    <property type="entry name" value="Methyl-accepting chemotaxis protein (MCP) signaling domain"/>
    <property type="match status" value="1"/>
</dbReference>
<accession>A0A1M7QW75</accession>
<sequence>MQKFQQIKYKLPAIMILLLVIPISVVGYISYQKTEILEKAIIQKDDIVEMTPKYEKIFEEYESILTSLTESEKLQYEKVSTSNLDESTYPNMPILNNPKLTTYYENFLTKQASDDPYIINMYIGTNDGALYLNNIPDDDVDLTSYSATSTDWYEKASKSTDEVVWTEPYIDAASGKPTITLAKTILADSGEMIGVAGIDFDMYVIAQNMRQDILMSTIVTMAISIIIGLVIVVMFVKVINFNINQIKVELNNLAAGDLSGKKVKVKSKDEFTVLANAMNQMKDNLYEMINKVMMATGSVMQQSGTLNQSSDQVKEGSEQIAATMEELSSGSESQANHASNLASTMEEHNRKIKIVAENGQLIAKESNEVLNVSKSGKELLEQSVIQMQTIHDMVQDSYQRVTGLDKRTAEIDKIVIVIKEIADQTNLLALNAAIEAARAGEAGKGFAVVADEVRKLAEQVTASISDITGLVANIQDESGQVADSLELGFKEVEKGTSQIGKTGENFAQINQSISDMVLRVQEIVQSLEEVNENSIDMHKSVDEIAAVSQESAAAVEETAASAEQTNHSMEGVSNSAQELDVLAQELDEQVAKFKIV</sequence>
<keyword evidence="14" id="KW-1185">Reference proteome</keyword>
<keyword evidence="7 9" id="KW-0807">Transducer</keyword>
<dbReference type="PANTHER" id="PTHR32089:SF112">
    <property type="entry name" value="LYSOZYME-LIKE PROTEIN-RELATED"/>
    <property type="match status" value="1"/>
</dbReference>
<comment type="subcellular location">
    <subcellularLocation>
        <location evidence="1">Cell membrane</location>
        <topology evidence="1">Multi-pass membrane protein</topology>
    </subcellularLocation>
</comment>
<name>A0A1M7QW75_9BACI</name>
<dbReference type="InterPro" id="IPR003660">
    <property type="entry name" value="HAMP_dom"/>
</dbReference>
<keyword evidence="5 10" id="KW-1133">Transmembrane helix</keyword>
<keyword evidence="6 10" id="KW-0472">Membrane</keyword>
<comment type="similarity">
    <text evidence="8">Belongs to the methyl-accepting chemotaxis (MCP) protein family.</text>
</comment>
<dbReference type="AlphaFoldDB" id="A0A1M7QW75"/>
<dbReference type="PROSITE" id="PS50885">
    <property type="entry name" value="HAMP"/>
    <property type="match status" value="1"/>
</dbReference>
<dbReference type="InterPro" id="IPR004089">
    <property type="entry name" value="MCPsignal_dom"/>
</dbReference>
<keyword evidence="2" id="KW-1003">Cell membrane</keyword>
<dbReference type="CDD" id="cd11386">
    <property type="entry name" value="MCP_signal"/>
    <property type="match status" value="1"/>
</dbReference>
<dbReference type="InterPro" id="IPR033479">
    <property type="entry name" value="dCache_1"/>
</dbReference>